<dbReference type="PANTHER" id="PTHR43311:SF1">
    <property type="entry name" value="GLUTAMYL-Q TRNA(ASP) SYNTHETASE"/>
    <property type="match status" value="1"/>
</dbReference>
<dbReference type="AlphaFoldDB" id="A0A6J7DF73"/>
<dbReference type="GO" id="GO:0006424">
    <property type="term" value="P:glutamyl-tRNA aminoacylation"/>
    <property type="evidence" value="ECO:0007669"/>
    <property type="project" value="InterPro"/>
</dbReference>
<dbReference type="InterPro" id="IPR001412">
    <property type="entry name" value="aa-tRNA-synth_I_CS"/>
</dbReference>
<protein>
    <submittedName>
        <fullName evidence="9">Unannotated protein</fullName>
    </submittedName>
</protein>
<dbReference type="GO" id="GO:0004818">
    <property type="term" value="F:glutamate-tRNA ligase activity"/>
    <property type="evidence" value="ECO:0007669"/>
    <property type="project" value="TreeGrafter"/>
</dbReference>
<dbReference type="EMBL" id="CAEZZP010000042">
    <property type="protein sequence ID" value="CAB4771170.1"/>
    <property type="molecule type" value="Genomic_DNA"/>
</dbReference>
<evidence type="ECO:0000259" key="7">
    <source>
        <dbReference type="Pfam" id="PF00749"/>
    </source>
</evidence>
<evidence type="ECO:0000256" key="3">
    <source>
        <dbReference type="ARBA" id="ARBA00022741"/>
    </source>
</evidence>
<dbReference type="EMBL" id="CAFBMF010000104">
    <property type="protein sequence ID" value="CAB4908140.1"/>
    <property type="molecule type" value="Genomic_DNA"/>
</dbReference>
<accession>A0A6J7DF73</accession>
<dbReference type="GO" id="GO:0008270">
    <property type="term" value="F:zinc ion binding"/>
    <property type="evidence" value="ECO:0007669"/>
    <property type="project" value="InterPro"/>
</dbReference>
<keyword evidence="1" id="KW-0436">Ligase</keyword>
<name>A0A6J7DF73_9ZZZZ</name>
<keyword evidence="5" id="KW-0067">ATP-binding</keyword>
<dbReference type="InterPro" id="IPR000924">
    <property type="entry name" value="Glu/Gln-tRNA-synth"/>
</dbReference>
<evidence type="ECO:0000256" key="5">
    <source>
        <dbReference type="ARBA" id="ARBA00022840"/>
    </source>
</evidence>
<dbReference type="Pfam" id="PF00749">
    <property type="entry name" value="tRNA-synt_1c"/>
    <property type="match status" value="1"/>
</dbReference>
<dbReference type="InterPro" id="IPR020058">
    <property type="entry name" value="Glu/Gln-tRNA-synth_Ib_cat-dom"/>
</dbReference>
<dbReference type="InterPro" id="IPR049940">
    <property type="entry name" value="GluQ/Sye"/>
</dbReference>
<gene>
    <name evidence="8" type="ORF">UFOPK2880_00828</name>
    <name evidence="9" type="ORF">UFOPK3304_00838</name>
    <name evidence="10" type="ORF">UFOPK3494_01341</name>
</gene>
<dbReference type="InterPro" id="IPR022380">
    <property type="entry name" value="Glu-Q_tRNA(Asp)_Synthase"/>
</dbReference>
<dbReference type="PROSITE" id="PS00178">
    <property type="entry name" value="AA_TRNA_LIGASE_I"/>
    <property type="match status" value="1"/>
</dbReference>
<dbReference type="EMBL" id="CAFBLJ010000035">
    <property type="protein sequence ID" value="CAB4867918.1"/>
    <property type="molecule type" value="Genomic_DNA"/>
</dbReference>
<dbReference type="InterPro" id="IPR014729">
    <property type="entry name" value="Rossmann-like_a/b/a_fold"/>
</dbReference>
<dbReference type="GO" id="GO:0006400">
    <property type="term" value="P:tRNA modification"/>
    <property type="evidence" value="ECO:0007669"/>
    <property type="project" value="InterPro"/>
</dbReference>
<dbReference type="NCBIfam" id="TIGR03838">
    <property type="entry name" value="queuosine_YadB"/>
    <property type="match status" value="1"/>
</dbReference>
<evidence type="ECO:0000313" key="10">
    <source>
        <dbReference type="EMBL" id="CAB4908140.1"/>
    </source>
</evidence>
<dbReference type="GO" id="GO:0005829">
    <property type="term" value="C:cytosol"/>
    <property type="evidence" value="ECO:0007669"/>
    <property type="project" value="TreeGrafter"/>
</dbReference>
<keyword evidence="2" id="KW-0479">Metal-binding</keyword>
<keyword evidence="6" id="KW-0030">Aminoacyl-tRNA synthetase</keyword>
<keyword evidence="3" id="KW-0547">Nucleotide-binding</keyword>
<dbReference type="PANTHER" id="PTHR43311">
    <property type="entry name" value="GLUTAMATE--TRNA LIGASE"/>
    <property type="match status" value="1"/>
</dbReference>
<evidence type="ECO:0000256" key="1">
    <source>
        <dbReference type="ARBA" id="ARBA00022598"/>
    </source>
</evidence>
<dbReference type="SUPFAM" id="SSF52374">
    <property type="entry name" value="Nucleotidylyl transferase"/>
    <property type="match status" value="1"/>
</dbReference>
<dbReference type="NCBIfam" id="NF004314">
    <property type="entry name" value="PRK05710.1-3"/>
    <property type="match status" value="1"/>
</dbReference>
<dbReference type="Gene3D" id="3.40.50.620">
    <property type="entry name" value="HUPs"/>
    <property type="match status" value="1"/>
</dbReference>
<dbReference type="PRINTS" id="PR00987">
    <property type="entry name" value="TRNASYNTHGLU"/>
</dbReference>
<keyword evidence="4" id="KW-0862">Zinc</keyword>
<proteinExistence type="predicted"/>
<reference evidence="9" key="1">
    <citation type="submission" date="2020-05" db="EMBL/GenBank/DDBJ databases">
        <authorList>
            <person name="Chiriac C."/>
            <person name="Salcher M."/>
            <person name="Ghai R."/>
            <person name="Kavagutti S V."/>
        </authorList>
    </citation>
    <scope>NUCLEOTIDE SEQUENCE</scope>
</reference>
<evidence type="ECO:0000256" key="2">
    <source>
        <dbReference type="ARBA" id="ARBA00022723"/>
    </source>
</evidence>
<feature type="domain" description="Glutamyl/glutaminyl-tRNA synthetase class Ib catalytic" evidence="7">
    <location>
        <begin position="4"/>
        <end position="269"/>
    </location>
</feature>
<dbReference type="GO" id="GO:0005524">
    <property type="term" value="F:ATP binding"/>
    <property type="evidence" value="ECO:0007669"/>
    <property type="project" value="UniProtKB-KW"/>
</dbReference>
<sequence length="307" mass="34125">MIGRFAPSPTGPLHVGNLRTAVIAWLCARQQDGELLLRFEDLDRANSKSEHEVQQINELAQLGITFGPNVIRQSERFDLYRDVVEQLGQQDLVYSCYCTRREILESTQAPHGPSIEGAYAGTCRNLSARDRSEREQSGRPPAWRLRSNNEEYIVDDVVTGPTPTVIDDMVLLRNDGVPAYNLAVVVDDAEQGVTQVVRGDDLLLGTGRHLHLQKLLGYSTPQYVHVPLVVGPDGERLAKRHGAVTLEDLNQRGIDEREVLGELARSIGIDVDRPNGVSELLAGFSLDQLPRSPWTIPSDWQTVGYDN</sequence>
<evidence type="ECO:0000313" key="8">
    <source>
        <dbReference type="EMBL" id="CAB4771170.1"/>
    </source>
</evidence>
<dbReference type="NCBIfam" id="NF004315">
    <property type="entry name" value="PRK05710.1-4"/>
    <property type="match status" value="1"/>
</dbReference>
<evidence type="ECO:0000256" key="6">
    <source>
        <dbReference type="ARBA" id="ARBA00023146"/>
    </source>
</evidence>
<evidence type="ECO:0000313" key="9">
    <source>
        <dbReference type="EMBL" id="CAB4867918.1"/>
    </source>
</evidence>
<organism evidence="9">
    <name type="scientific">freshwater metagenome</name>
    <dbReference type="NCBI Taxonomy" id="449393"/>
    <lineage>
        <taxon>unclassified sequences</taxon>
        <taxon>metagenomes</taxon>
        <taxon>ecological metagenomes</taxon>
    </lineage>
</organism>
<evidence type="ECO:0000256" key="4">
    <source>
        <dbReference type="ARBA" id="ARBA00022833"/>
    </source>
</evidence>